<reference evidence="1" key="1">
    <citation type="journal article" date="2023" name="Mol. Plant Microbe Interact.">
        <title>Elucidating the Obligate Nature and Biological Capacity of an Invasive Fungal Corn Pathogen.</title>
        <authorList>
            <person name="MacCready J.S."/>
            <person name="Roggenkamp E.M."/>
            <person name="Gdanetz K."/>
            <person name="Chilvers M.I."/>
        </authorList>
    </citation>
    <scope>NUCLEOTIDE SEQUENCE</scope>
    <source>
        <strain evidence="1">PM02</strain>
    </source>
</reference>
<dbReference type="EMBL" id="JAQQPM010000007">
    <property type="protein sequence ID" value="KAK2073798.1"/>
    <property type="molecule type" value="Genomic_DNA"/>
</dbReference>
<comment type="caution">
    <text evidence="1">The sequence shown here is derived from an EMBL/GenBank/DDBJ whole genome shotgun (WGS) entry which is preliminary data.</text>
</comment>
<dbReference type="AlphaFoldDB" id="A0AAD9IAC9"/>
<proteinExistence type="predicted"/>
<protein>
    <submittedName>
        <fullName evidence="1">Uncharacterized protein</fullName>
    </submittedName>
</protein>
<accession>A0AAD9IAC9</accession>
<evidence type="ECO:0000313" key="2">
    <source>
        <dbReference type="Proteomes" id="UP001217918"/>
    </source>
</evidence>
<gene>
    <name evidence="1" type="ORF">P8C59_008047</name>
</gene>
<sequence length="154" mass="17028">MRVGPPQMCRVGIPIAKFPVSFSLPLRVARKGPHDWGAHSTGTLVIPFIFSFSFPIPVPVPVPIPIPQAFSSCPVTSVSVPFTPIASRFPPRRRPPPPLSFDLGRLSAELCIVEDGPWAFLGLGTDSRRYAGVYRHYARPHAHRRQQEKLDPVS</sequence>
<dbReference type="Proteomes" id="UP001217918">
    <property type="component" value="Unassembled WGS sequence"/>
</dbReference>
<organism evidence="1 2">
    <name type="scientific">Phyllachora maydis</name>
    <dbReference type="NCBI Taxonomy" id="1825666"/>
    <lineage>
        <taxon>Eukaryota</taxon>
        <taxon>Fungi</taxon>
        <taxon>Dikarya</taxon>
        <taxon>Ascomycota</taxon>
        <taxon>Pezizomycotina</taxon>
        <taxon>Sordariomycetes</taxon>
        <taxon>Sordariomycetidae</taxon>
        <taxon>Phyllachorales</taxon>
        <taxon>Phyllachoraceae</taxon>
        <taxon>Phyllachora</taxon>
    </lineage>
</organism>
<keyword evidence="2" id="KW-1185">Reference proteome</keyword>
<evidence type="ECO:0000313" key="1">
    <source>
        <dbReference type="EMBL" id="KAK2073798.1"/>
    </source>
</evidence>
<name>A0AAD9IAC9_9PEZI</name>